<gene>
    <name evidence="1" type="ORF">BN990_00226</name>
</gene>
<name>A0A024Q6Z5_9BACI</name>
<organism evidence="1 2">
    <name type="scientific">Virgibacillus massiliensis</name>
    <dbReference type="NCBI Taxonomy" id="1462526"/>
    <lineage>
        <taxon>Bacteria</taxon>
        <taxon>Bacillati</taxon>
        <taxon>Bacillota</taxon>
        <taxon>Bacilli</taxon>
        <taxon>Bacillales</taxon>
        <taxon>Bacillaceae</taxon>
        <taxon>Virgibacillus</taxon>
    </lineage>
</organism>
<comment type="caution">
    <text evidence="1">The sequence shown here is derived from an EMBL/GenBank/DDBJ whole genome shotgun (WGS) entry which is preliminary data.</text>
</comment>
<evidence type="ECO:0000313" key="2">
    <source>
        <dbReference type="Proteomes" id="UP000028875"/>
    </source>
</evidence>
<evidence type="ECO:0000313" key="1">
    <source>
        <dbReference type="EMBL" id="CDQ37960.1"/>
    </source>
</evidence>
<accession>A0A024Q6Z5</accession>
<dbReference type="Proteomes" id="UP000028875">
    <property type="component" value="Unassembled WGS sequence"/>
</dbReference>
<dbReference type="EMBL" id="CCDP010000001">
    <property type="protein sequence ID" value="CDQ37960.1"/>
    <property type="molecule type" value="Genomic_DNA"/>
</dbReference>
<reference evidence="1 2" key="1">
    <citation type="submission" date="2014-03" db="EMBL/GenBank/DDBJ databases">
        <authorList>
            <person name="Urmite Genomes U."/>
        </authorList>
    </citation>
    <scope>NUCLEOTIDE SEQUENCE [LARGE SCALE GENOMIC DNA]</scope>
    <source>
        <strain evidence="1 2">Vm-5</strain>
    </source>
</reference>
<dbReference type="AlphaFoldDB" id="A0A024Q6Z5"/>
<proteinExistence type="predicted"/>
<keyword evidence="2" id="KW-1185">Reference proteome</keyword>
<sequence>MPNPENNIAYKIEDLSAYIYGAELTDEERAVIAPEQKDGIIDPAAFDIGIFEEEDKESN</sequence>
<protein>
    <submittedName>
        <fullName evidence="1">Uncharacterized protein</fullName>
    </submittedName>
</protein>
<reference evidence="2" key="2">
    <citation type="submission" date="2014-05" db="EMBL/GenBank/DDBJ databases">
        <title>Draft genome sequence of Virgibacillus massiliensis Vm-5.</title>
        <authorList>
            <person name="Khelaifia S."/>
            <person name="Croce O."/>
            <person name="Lagier J.C."/>
            <person name="Raoult D."/>
        </authorList>
    </citation>
    <scope>NUCLEOTIDE SEQUENCE [LARGE SCALE GENOMIC DNA]</scope>
    <source>
        <strain evidence="2">Vm-5</strain>
    </source>
</reference>